<dbReference type="NCBIfam" id="NF007130">
    <property type="entry name" value="PRK09575.1"/>
    <property type="match status" value="1"/>
</dbReference>
<feature type="transmembrane region" description="Helical" evidence="10">
    <location>
        <begin position="59"/>
        <end position="83"/>
    </location>
</feature>
<feature type="transmembrane region" description="Helical" evidence="10">
    <location>
        <begin position="391"/>
        <end position="412"/>
    </location>
</feature>
<feature type="transmembrane region" description="Helical" evidence="10">
    <location>
        <begin position="95"/>
        <end position="118"/>
    </location>
</feature>
<dbReference type="GO" id="GO:0046677">
    <property type="term" value="P:response to antibiotic"/>
    <property type="evidence" value="ECO:0007669"/>
    <property type="project" value="UniProtKB-KW"/>
</dbReference>
<proteinExistence type="inferred from homology"/>
<dbReference type="PANTHER" id="PTHR43823:SF3">
    <property type="entry name" value="MULTIDRUG EXPORT PROTEIN MEPA"/>
    <property type="match status" value="1"/>
</dbReference>
<dbReference type="Pfam" id="PF01554">
    <property type="entry name" value="MatE"/>
    <property type="match status" value="2"/>
</dbReference>
<protein>
    <recommendedName>
        <fullName evidence="3">Multidrug export protein MepA</fullName>
    </recommendedName>
</protein>
<keyword evidence="5" id="KW-1003">Cell membrane</keyword>
<feature type="transmembrane region" description="Helical" evidence="10">
    <location>
        <begin position="21"/>
        <end position="47"/>
    </location>
</feature>
<evidence type="ECO:0000256" key="6">
    <source>
        <dbReference type="ARBA" id="ARBA00022692"/>
    </source>
</evidence>
<dbReference type="RefSeq" id="WP_120353243.1">
    <property type="nucleotide sequence ID" value="NZ_RAQO01000002.1"/>
</dbReference>
<evidence type="ECO:0000256" key="8">
    <source>
        <dbReference type="ARBA" id="ARBA00023136"/>
    </source>
</evidence>
<keyword evidence="12" id="KW-1185">Reference proteome</keyword>
<feature type="transmembrane region" description="Helical" evidence="10">
    <location>
        <begin position="196"/>
        <end position="217"/>
    </location>
</feature>
<keyword evidence="9" id="KW-0046">Antibiotic resistance</keyword>
<dbReference type="GO" id="GO:0042910">
    <property type="term" value="F:xenobiotic transmembrane transporter activity"/>
    <property type="evidence" value="ECO:0007669"/>
    <property type="project" value="InterPro"/>
</dbReference>
<keyword evidence="8 10" id="KW-0472">Membrane</keyword>
<feature type="transmembrane region" description="Helical" evidence="10">
    <location>
        <begin position="171"/>
        <end position="190"/>
    </location>
</feature>
<feature type="transmembrane region" description="Helical" evidence="10">
    <location>
        <begin position="272"/>
        <end position="295"/>
    </location>
</feature>
<feature type="transmembrane region" description="Helical" evidence="10">
    <location>
        <begin position="362"/>
        <end position="384"/>
    </location>
</feature>
<dbReference type="Proteomes" id="UP000286482">
    <property type="component" value="Unassembled WGS sequence"/>
</dbReference>
<feature type="transmembrane region" description="Helical" evidence="10">
    <location>
        <begin position="418"/>
        <end position="438"/>
    </location>
</feature>
<evidence type="ECO:0000313" key="12">
    <source>
        <dbReference type="Proteomes" id="UP000286482"/>
    </source>
</evidence>
<feature type="transmembrane region" description="Helical" evidence="10">
    <location>
        <begin position="238"/>
        <end position="260"/>
    </location>
</feature>
<dbReference type="GO" id="GO:0015297">
    <property type="term" value="F:antiporter activity"/>
    <property type="evidence" value="ECO:0007669"/>
    <property type="project" value="InterPro"/>
</dbReference>
<organism evidence="11 12">
    <name type="scientific">Alginatibacterium sediminis</name>
    <dbReference type="NCBI Taxonomy" id="2164068"/>
    <lineage>
        <taxon>Bacteria</taxon>
        <taxon>Pseudomonadati</taxon>
        <taxon>Pseudomonadota</taxon>
        <taxon>Gammaproteobacteria</taxon>
        <taxon>Alteromonadales</taxon>
        <taxon>Alteromonadaceae</taxon>
        <taxon>Alginatibacterium</taxon>
    </lineage>
</organism>
<accession>A0A420ELC4</accession>
<name>A0A420ELC4_9ALTE</name>
<keyword evidence="7 10" id="KW-1133">Transmembrane helix</keyword>
<keyword evidence="6 10" id="KW-0812">Transmembrane</keyword>
<keyword evidence="4" id="KW-0813">Transport</keyword>
<dbReference type="PIRSF" id="PIRSF006603">
    <property type="entry name" value="DinF"/>
    <property type="match status" value="1"/>
</dbReference>
<evidence type="ECO:0000256" key="5">
    <source>
        <dbReference type="ARBA" id="ARBA00022475"/>
    </source>
</evidence>
<evidence type="ECO:0000256" key="3">
    <source>
        <dbReference type="ARBA" id="ARBA00022106"/>
    </source>
</evidence>
<dbReference type="InterPro" id="IPR002528">
    <property type="entry name" value="MATE_fam"/>
</dbReference>
<dbReference type="GO" id="GO:0005886">
    <property type="term" value="C:plasma membrane"/>
    <property type="evidence" value="ECO:0007669"/>
    <property type="project" value="UniProtKB-SubCell"/>
</dbReference>
<dbReference type="OrthoDB" id="9811110at2"/>
<comment type="similarity">
    <text evidence="2">Belongs to the multi antimicrobial extrusion (MATE) (TC 2.A.66.1) family. MepA subfamily.</text>
</comment>
<feature type="transmembrane region" description="Helical" evidence="10">
    <location>
        <begin position="138"/>
        <end position="159"/>
    </location>
</feature>
<dbReference type="InterPro" id="IPR048279">
    <property type="entry name" value="MdtK-like"/>
</dbReference>
<evidence type="ECO:0000256" key="9">
    <source>
        <dbReference type="ARBA" id="ARBA00023251"/>
    </source>
</evidence>
<dbReference type="EMBL" id="RAQO01000002">
    <property type="protein sequence ID" value="RKF21440.1"/>
    <property type="molecule type" value="Genomic_DNA"/>
</dbReference>
<evidence type="ECO:0000256" key="7">
    <source>
        <dbReference type="ARBA" id="ARBA00022989"/>
    </source>
</evidence>
<feature type="transmembrane region" description="Helical" evidence="10">
    <location>
        <begin position="316"/>
        <end position="336"/>
    </location>
</feature>
<evidence type="ECO:0000256" key="10">
    <source>
        <dbReference type="SAM" id="Phobius"/>
    </source>
</evidence>
<evidence type="ECO:0000313" key="11">
    <source>
        <dbReference type="EMBL" id="RKF21440.1"/>
    </source>
</evidence>
<dbReference type="PANTHER" id="PTHR43823">
    <property type="entry name" value="SPORULATION PROTEIN YKVU"/>
    <property type="match status" value="1"/>
</dbReference>
<dbReference type="CDD" id="cd13143">
    <property type="entry name" value="MATE_MepA_like"/>
    <property type="match status" value="1"/>
</dbReference>
<dbReference type="AlphaFoldDB" id="A0A420ELC4"/>
<reference evidence="11 12" key="1">
    <citation type="submission" date="2018-09" db="EMBL/GenBank/DDBJ databases">
        <authorList>
            <person name="Wang Z."/>
        </authorList>
    </citation>
    <scope>NUCLEOTIDE SEQUENCE [LARGE SCALE GENOMIC DNA]</scope>
    <source>
        <strain evidence="11 12">ALS 81</strain>
    </source>
</reference>
<dbReference type="InterPro" id="IPR045070">
    <property type="entry name" value="MATE_MepA-like"/>
</dbReference>
<evidence type="ECO:0000256" key="2">
    <source>
        <dbReference type="ARBA" id="ARBA00008417"/>
    </source>
</evidence>
<comment type="caution">
    <text evidence="11">The sequence shown here is derived from an EMBL/GenBank/DDBJ whole genome shotgun (WGS) entry which is preliminary data.</text>
</comment>
<evidence type="ECO:0000256" key="4">
    <source>
        <dbReference type="ARBA" id="ARBA00022448"/>
    </source>
</evidence>
<comment type="subcellular location">
    <subcellularLocation>
        <location evidence="1">Cell inner membrane</location>
        <topology evidence="1">Multi-pass membrane protein</topology>
    </subcellularLocation>
</comment>
<evidence type="ECO:0000256" key="1">
    <source>
        <dbReference type="ARBA" id="ARBA00004429"/>
    </source>
</evidence>
<sequence length="458" mass="49732">MSSASTIDIKQLSVSQNFWRYVIPSVAAMLISGLYQVVDGIFVGHYVGFEGLAAINVSWPILAIIIGFGLLLGMGFGALLSISRGEKNPSRSQRIVTSAFYSSLVIGVLVVLFMLLASDAMLAMQSVEGASLGFAQQYLNIFAKGALITVLATALPLLIRNDDQPNISTALMVIGAVMNIVLDYLFIAVLDQGLRGAALASVGAQAVVALLGLSYFLSRRAATPLKLDIRLLDVRASLSAYKLGASSLFMFLYFGFILAIHNRLLLAYGSEIHVGAFAIVGYIATLYYLFAEGIANGMQPPISYYHGEQSKEKIKATFILALKVVVGVGLSCQLLINLFPDAAIGLFSHQDPLLAEKTLRGIRLHLLALFLDGFIFVNSIYFMAIDRAGKAMLLSIGNMLVQLPFLYVLPKLFGIDGVWLSVPSSNIVFCLLISPMLYREYQRLSVPKTAFFDRALQP</sequence>
<gene>
    <name evidence="11" type="ORF">DBZ36_01975</name>
</gene>
<dbReference type="InterPro" id="IPR051327">
    <property type="entry name" value="MATE_MepA_subfamily"/>
</dbReference>